<proteinExistence type="predicted"/>
<evidence type="ECO:0000256" key="5">
    <source>
        <dbReference type="ARBA" id="ARBA00022801"/>
    </source>
</evidence>
<name>A0A7X2ZAR2_9BACL</name>
<dbReference type="Pfam" id="PF04647">
    <property type="entry name" value="AgrB"/>
    <property type="match status" value="1"/>
</dbReference>
<reference evidence="9 10" key="1">
    <citation type="submission" date="2019-11" db="EMBL/GenBank/DDBJ databases">
        <title>Draft genome sequences of five Paenibacillus species of dairy origin.</title>
        <authorList>
            <person name="Olajide A.M."/>
            <person name="Chen S."/>
            <person name="Lapointe G."/>
        </authorList>
    </citation>
    <scope>NUCLEOTIDE SEQUENCE [LARGE SCALE GENOMIC DNA]</scope>
    <source>
        <strain evidence="9 10">2CS3</strain>
    </source>
</reference>
<dbReference type="AlphaFoldDB" id="A0A7X2ZAR2"/>
<evidence type="ECO:0000256" key="8">
    <source>
        <dbReference type="SAM" id="Phobius"/>
    </source>
</evidence>
<protein>
    <recommendedName>
        <fullName evidence="11">Accessory regulator AgrB</fullName>
    </recommendedName>
</protein>
<feature type="transmembrane region" description="Helical" evidence="8">
    <location>
        <begin position="77"/>
        <end position="94"/>
    </location>
</feature>
<evidence type="ECO:0000313" key="10">
    <source>
        <dbReference type="Proteomes" id="UP000450917"/>
    </source>
</evidence>
<evidence type="ECO:0000256" key="3">
    <source>
        <dbReference type="ARBA" id="ARBA00022670"/>
    </source>
</evidence>
<organism evidence="9 10">
    <name type="scientific">Paenibacillus validus</name>
    <dbReference type="NCBI Taxonomy" id="44253"/>
    <lineage>
        <taxon>Bacteria</taxon>
        <taxon>Bacillati</taxon>
        <taxon>Bacillota</taxon>
        <taxon>Bacilli</taxon>
        <taxon>Bacillales</taxon>
        <taxon>Paenibacillaceae</taxon>
        <taxon>Paenibacillus</taxon>
    </lineage>
</organism>
<keyword evidence="4 8" id="KW-0812">Transmembrane</keyword>
<comment type="caution">
    <text evidence="9">The sequence shown here is derived from an EMBL/GenBank/DDBJ whole genome shotgun (WGS) entry which is preliminary data.</text>
</comment>
<feature type="transmembrane region" description="Helical" evidence="8">
    <location>
        <begin position="27"/>
        <end position="48"/>
    </location>
</feature>
<dbReference type="GO" id="GO:0008233">
    <property type="term" value="F:peptidase activity"/>
    <property type="evidence" value="ECO:0007669"/>
    <property type="project" value="UniProtKB-KW"/>
</dbReference>
<dbReference type="Proteomes" id="UP000450917">
    <property type="component" value="Unassembled WGS sequence"/>
</dbReference>
<dbReference type="EMBL" id="WNZX01000009">
    <property type="protein sequence ID" value="MUG71473.1"/>
    <property type="molecule type" value="Genomic_DNA"/>
</dbReference>
<feature type="transmembrane region" description="Helical" evidence="8">
    <location>
        <begin position="101"/>
        <end position="120"/>
    </location>
</feature>
<evidence type="ECO:0000256" key="6">
    <source>
        <dbReference type="ARBA" id="ARBA00022989"/>
    </source>
</evidence>
<dbReference type="GO" id="GO:0006508">
    <property type="term" value="P:proteolysis"/>
    <property type="evidence" value="ECO:0007669"/>
    <property type="project" value="UniProtKB-KW"/>
</dbReference>
<keyword evidence="7 8" id="KW-0472">Membrane</keyword>
<dbReference type="InterPro" id="IPR006741">
    <property type="entry name" value="AgrB"/>
</dbReference>
<keyword evidence="2" id="KW-0673">Quorum sensing</keyword>
<evidence type="ECO:0008006" key="11">
    <source>
        <dbReference type="Google" id="ProtNLM"/>
    </source>
</evidence>
<dbReference type="GO" id="GO:0009372">
    <property type="term" value="P:quorum sensing"/>
    <property type="evidence" value="ECO:0007669"/>
    <property type="project" value="UniProtKB-KW"/>
</dbReference>
<dbReference type="RefSeq" id="WP_127606196.1">
    <property type="nucleotide sequence ID" value="NZ_JARTHJ010000152.1"/>
</dbReference>
<accession>A0A7X2ZAR2</accession>
<sequence>MNFIDRSAHSLAGKIRSNYPSAASQTLLTYSLSLIINSSLSVLIVLLVSAFTGKVTESLIVICGYTLLRIASGGIHFQSSLVCCLFSAMVFLISSHSQYDYVYLGMLLDAAAILLVVNYAPSGIRDVSTISPKYYPLLKLISAMIISTNFYFHLPMLSTAFFIQAFLTSNLAKRAVDSIEGRLRR</sequence>
<keyword evidence="3" id="KW-0645">Protease</keyword>
<evidence type="ECO:0000256" key="1">
    <source>
        <dbReference type="ARBA" id="ARBA00022475"/>
    </source>
</evidence>
<keyword evidence="5" id="KW-0378">Hydrolase</keyword>
<feature type="transmembrane region" description="Helical" evidence="8">
    <location>
        <begin position="140"/>
        <end position="163"/>
    </location>
</feature>
<evidence type="ECO:0000256" key="4">
    <source>
        <dbReference type="ARBA" id="ARBA00022692"/>
    </source>
</evidence>
<evidence type="ECO:0000313" key="9">
    <source>
        <dbReference type="EMBL" id="MUG71473.1"/>
    </source>
</evidence>
<dbReference type="SMART" id="SM00793">
    <property type="entry name" value="AgrB"/>
    <property type="match status" value="1"/>
</dbReference>
<keyword evidence="10" id="KW-1185">Reference proteome</keyword>
<gene>
    <name evidence="9" type="ORF">GNP93_12415</name>
</gene>
<keyword evidence="6 8" id="KW-1133">Transmembrane helix</keyword>
<dbReference type="GO" id="GO:0016020">
    <property type="term" value="C:membrane"/>
    <property type="evidence" value="ECO:0007669"/>
    <property type="project" value="InterPro"/>
</dbReference>
<keyword evidence="1" id="KW-1003">Cell membrane</keyword>
<evidence type="ECO:0000256" key="7">
    <source>
        <dbReference type="ARBA" id="ARBA00023136"/>
    </source>
</evidence>
<evidence type="ECO:0000256" key="2">
    <source>
        <dbReference type="ARBA" id="ARBA00022654"/>
    </source>
</evidence>